<dbReference type="EMBL" id="JAVDQZ010000011">
    <property type="protein sequence ID" value="MDR6429848.1"/>
    <property type="molecule type" value="Genomic_DNA"/>
</dbReference>
<sequence>MNKFTNTQAFVQQKTLAAHRWQTFDGMRKEDSSDPWLNQSRTPLTAWEKALRPLGPSNRGLFLLAAAAAALAALVALNDWRDSGPLRIPAERQAAPAAPPSKNASPALRYDQRELKPESTSRVQRFAKCISPAGAATYTDGSCPADARASEVSVTPDVNLAEGMSQDARQASMRRNSAIAQSVLEHERQVAMNVDSSSTECAQLNALIASIDAAARQPQSGLEQDRLKDQRRRARDRQFALHCR</sequence>
<dbReference type="RefSeq" id="WP_145747699.1">
    <property type="nucleotide sequence ID" value="NZ_JAUSRU010000014.1"/>
</dbReference>
<evidence type="ECO:0000313" key="3">
    <source>
        <dbReference type="EMBL" id="MDR6429848.1"/>
    </source>
</evidence>
<dbReference type="AlphaFoldDB" id="A0AAE3Y5U5"/>
<proteinExistence type="predicted"/>
<evidence type="ECO:0000256" key="2">
    <source>
        <dbReference type="SAM" id="Phobius"/>
    </source>
</evidence>
<keyword evidence="2" id="KW-0812">Transmembrane</keyword>
<evidence type="ECO:0000256" key="1">
    <source>
        <dbReference type="SAM" id="MobiDB-lite"/>
    </source>
</evidence>
<feature type="region of interest" description="Disordered" evidence="1">
    <location>
        <begin position="215"/>
        <end position="244"/>
    </location>
</feature>
<feature type="transmembrane region" description="Helical" evidence="2">
    <location>
        <begin position="60"/>
        <end position="77"/>
    </location>
</feature>
<accession>A0AAE3Y5U5</accession>
<dbReference type="Proteomes" id="UP001184828">
    <property type="component" value="Unassembled WGS sequence"/>
</dbReference>
<keyword evidence="2" id="KW-0472">Membrane</keyword>
<reference evidence="3" key="1">
    <citation type="submission" date="2023-07" db="EMBL/GenBank/DDBJ databases">
        <title>Sorghum-associated microbial communities from plants grown in Nebraska, USA.</title>
        <authorList>
            <person name="Schachtman D."/>
        </authorList>
    </citation>
    <scope>NUCLEOTIDE SEQUENCE</scope>
    <source>
        <strain evidence="3">DS2114</strain>
    </source>
</reference>
<gene>
    <name evidence="3" type="ORF">J2738_006022</name>
</gene>
<evidence type="ECO:0008006" key="5">
    <source>
        <dbReference type="Google" id="ProtNLM"/>
    </source>
</evidence>
<comment type="caution">
    <text evidence="3">The sequence shown here is derived from an EMBL/GenBank/DDBJ whole genome shotgun (WGS) entry which is preliminary data.</text>
</comment>
<evidence type="ECO:0000313" key="4">
    <source>
        <dbReference type="Proteomes" id="UP001184828"/>
    </source>
</evidence>
<keyword evidence="2" id="KW-1133">Transmembrane helix</keyword>
<name>A0AAE3Y5U5_VARPD</name>
<protein>
    <recommendedName>
        <fullName evidence="5">DUF4124 domain-containing protein</fullName>
    </recommendedName>
</protein>
<organism evidence="3 4">
    <name type="scientific">Variovorax paradoxus</name>
    <dbReference type="NCBI Taxonomy" id="34073"/>
    <lineage>
        <taxon>Bacteria</taxon>
        <taxon>Pseudomonadati</taxon>
        <taxon>Pseudomonadota</taxon>
        <taxon>Betaproteobacteria</taxon>
        <taxon>Burkholderiales</taxon>
        <taxon>Comamonadaceae</taxon>
        <taxon>Variovorax</taxon>
    </lineage>
</organism>